<dbReference type="Pfam" id="PF01975">
    <property type="entry name" value="SurE"/>
    <property type="match status" value="1"/>
</dbReference>
<feature type="region of interest" description="Disordered" evidence="6">
    <location>
        <begin position="83"/>
        <end position="107"/>
    </location>
</feature>
<keyword evidence="4" id="KW-0479">Metal-binding</keyword>
<dbReference type="GO" id="GO:0008253">
    <property type="term" value="F:5'-nucleotidase activity"/>
    <property type="evidence" value="ECO:0007669"/>
    <property type="project" value="UniProtKB-EC"/>
</dbReference>
<dbReference type="EC" id="3.1.3.5" evidence="3"/>
<feature type="chain" id="PRO_5046867186" description="5'-nucleotidase" evidence="7">
    <location>
        <begin position="21"/>
        <end position="274"/>
    </location>
</feature>
<protein>
    <recommendedName>
        <fullName evidence="3">5'-nucleotidase</fullName>
        <ecNumber evidence="3">3.1.3.5</ecNumber>
    </recommendedName>
</protein>
<comment type="similarity">
    <text evidence="2">Belongs to the SurE nucleotidase family.</text>
</comment>
<evidence type="ECO:0000313" key="10">
    <source>
        <dbReference type="Proteomes" id="UP001385809"/>
    </source>
</evidence>
<dbReference type="PROSITE" id="PS51257">
    <property type="entry name" value="PROKAR_LIPOPROTEIN"/>
    <property type="match status" value="1"/>
</dbReference>
<dbReference type="InterPro" id="IPR002828">
    <property type="entry name" value="SurE-like_Pase/nucleotidase"/>
</dbReference>
<feature type="domain" description="Survival protein SurE-like phosphatase/nucleotidase" evidence="8">
    <location>
        <begin position="49"/>
        <end position="211"/>
    </location>
</feature>
<gene>
    <name evidence="9" type="ORF">WCD74_17235</name>
</gene>
<evidence type="ECO:0000256" key="2">
    <source>
        <dbReference type="ARBA" id="ARBA00011062"/>
    </source>
</evidence>
<feature type="signal peptide" evidence="7">
    <location>
        <begin position="1"/>
        <end position="20"/>
    </location>
</feature>
<comment type="catalytic activity">
    <reaction evidence="1">
        <text>a ribonucleoside 5'-phosphate + H2O = a ribonucleoside + phosphate</text>
        <dbReference type="Rhea" id="RHEA:12484"/>
        <dbReference type="ChEBI" id="CHEBI:15377"/>
        <dbReference type="ChEBI" id="CHEBI:18254"/>
        <dbReference type="ChEBI" id="CHEBI:43474"/>
        <dbReference type="ChEBI" id="CHEBI:58043"/>
        <dbReference type="EC" id="3.1.3.5"/>
    </reaction>
</comment>
<feature type="compositionally biased region" description="Basic and acidic residues" evidence="6">
    <location>
        <begin position="94"/>
        <end position="103"/>
    </location>
</feature>
<evidence type="ECO:0000256" key="1">
    <source>
        <dbReference type="ARBA" id="ARBA00000815"/>
    </source>
</evidence>
<evidence type="ECO:0000256" key="5">
    <source>
        <dbReference type="ARBA" id="ARBA00022801"/>
    </source>
</evidence>
<dbReference type="Proteomes" id="UP001385809">
    <property type="component" value="Unassembled WGS sequence"/>
</dbReference>
<dbReference type="Gene3D" id="3.40.1210.10">
    <property type="entry name" value="Survival protein SurE-like phosphatase/nucleotidase"/>
    <property type="match status" value="1"/>
</dbReference>
<proteinExistence type="inferred from homology"/>
<evidence type="ECO:0000256" key="6">
    <source>
        <dbReference type="SAM" id="MobiDB-lite"/>
    </source>
</evidence>
<evidence type="ECO:0000256" key="7">
    <source>
        <dbReference type="SAM" id="SignalP"/>
    </source>
</evidence>
<sequence>MRAHRLVLVLAALLLGACGAAPPAPVPRAGGAPAPTTATPAAAPAPLRILLTDDDGWQAGGITAVRKVLTAAGYDVTLVAPESNRSGVGASSDGRTELREKGPDTYAVDGMPVDAVRAGLELMRSDPPDLVVSGTNLGHNSGTGIVESGTVGAAVTAATAGVPAIASSTHRARSESDCTATAAYVTRLVQTLGPELFAPGTVVNVNYPSGRVADEVQVRDPLTVELAGEEMTVPTDGPADDVDLLDDGVATLNQLTVGGAPSDAVVDRLREVPA</sequence>
<evidence type="ECO:0000259" key="8">
    <source>
        <dbReference type="Pfam" id="PF01975"/>
    </source>
</evidence>
<name>A0ABU8MQD8_9PSEU</name>
<reference evidence="9 10" key="1">
    <citation type="submission" date="2024-03" db="EMBL/GenBank/DDBJ databases">
        <title>Actinomycetospora sp. OC33-EN08, a novel actinomycete isolated from wild orchid (Aerides multiflora).</title>
        <authorList>
            <person name="Suriyachadkun C."/>
        </authorList>
    </citation>
    <scope>NUCLEOTIDE SEQUENCE [LARGE SCALE GENOMIC DNA]</scope>
    <source>
        <strain evidence="9 10">OC33-EN08</strain>
    </source>
</reference>
<dbReference type="InterPro" id="IPR030048">
    <property type="entry name" value="SurE"/>
</dbReference>
<keyword evidence="5 9" id="KW-0378">Hydrolase</keyword>
<dbReference type="EMBL" id="JBBEGN010000008">
    <property type="protein sequence ID" value="MEJ2869523.1"/>
    <property type="molecule type" value="Genomic_DNA"/>
</dbReference>
<evidence type="ECO:0000256" key="3">
    <source>
        <dbReference type="ARBA" id="ARBA00012643"/>
    </source>
</evidence>
<keyword evidence="10" id="KW-1185">Reference proteome</keyword>
<evidence type="ECO:0000256" key="4">
    <source>
        <dbReference type="ARBA" id="ARBA00022723"/>
    </source>
</evidence>
<dbReference type="PANTHER" id="PTHR30457:SF0">
    <property type="entry name" value="PHOSPHATASE, PUTATIVE (AFU_ORTHOLOGUE AFUA_4G01070)-RELATED"/>
    <property type="match status" value="1"/>
</dbReference>
<dbReference type="SUPFAM" id="SSF64167">
    <property type="entry name" value="SurE-like"/>
    <property type="match status" value="1"/>
</dbReference>
<comment type="caution">
    <text evidence="9">The sequence shown here is derived from an EMBL/GenBank/DDBJ whole genome shotgun (WGS) entry which is preliminary data.</text>
</comment>
<accession>A0ABU8MQD8</accession>
<keyword evidence="7" id="KW-0732">Signal</keyword>
<dbReference type="PANTHER" id="PTHR30457">
    <property type="entry name" value="5'-NUCLEOTIDASE SURE"/>
    <property type="match status" value="1"/>
</dbReference>
<evidence type="ECO:0000313" key="9">
    <source>
        <dbReference type="EMBL" id="MEJ2869523.1"/>
    </source>
</evidence>
<dbReference type="RefSeq" id="WP_337696104.1">
    <property type="nucleotide sequence ID" value="NZ_JBBEGN010000008.1"/>
</dbReference>
<organism evidence="9 10">
    <name type="scientific">Actinomycetospora aurantiaca</name>
    <dbReference type="NCBI Taxonomy" id="3129233"/>
    <lineage>
        <taxon>Bacteria</taxon>
        <taxon>Bacillati</taxon>
        <taxon>Actinomycetota</taxon>
        <taxon>Actinomycetes</taxon>
        <taxon>Pseudonocardiales</taxon>
        <taxon>Pseudonocardiaceae</taxon>
        <taxon>Actinomycetospora</taxon>
    </lineage>
</organism>
<dbReference type="InterPro" id="IPR036523">
    <property type="entry name" value="SurE-like_sf"/>
</dbReference>